<evidence type="ECO:0000313" key="3">
    <source>
        <dbReference type="EMBL" id="MDK2693319.1"/>
    </source>
</evidence>
<gene>
    <name evidence="4" type="ORF">DU321_08020</name>
    <name evidence="2" type="ORF">HJQ60_000487</name>
    <name evidence="3" type="ORF">QO046_02685</name>
</gene>
<dbReference type="EMBL" id="DABERK010000002">
    <property type="protein sequence ID" value="HAI5330569.1"/>
    <property type="molecule type" value="Genomic_DNA"/>
</dbReference>
<dbReference type="InterPro" id="IPR018958">
    <property type="entry name" value="Knr4/Smi1-like_dom"/>
</dbReference>
<reference evidence="2" key="1">
    <citation type="journal article" date="2018" name="Genome Biol.">
        <title>SKESA: strategic k-mer extension for scrupulous assemblies.</title>
        <authorList>
            <person name="Souvorov A."/>
            <person name="Agarwala R."/>
            <person name="Lipman D.J."/>
        </authorList>
    </citation>
    <scope>NUCLEOTIDE SEQUENCE [LARGE SCALE GENOMIC DNA]</scope>
    <source>
        <strain evidence="2">AMC_487</strain>
    </source>
</reference>
<dbReference type="EMBL" id="RRVG01000006">
    <property type="protein sequence ID" value="RRL48879.1"/>
    <property type="molecule type" value="Genomic_DNA"/>
</dbReference>
<dbReference type="Pfam" id="PF09346">
    <property type="entry name" value="SMI1_KNR4"/>
    <property type="match status" value="1"/>
</dbReference>
<reference evidence="3" key="4">
    <citation type="submission" date="2023-05" db="EMBL/GenBank/DDBJ databases">
        <title>Efficient inhibition of multidrug-resistant Escherichia coli by a new antibiotic combination.</title>
        <authorList>
            <person name="Lin T."/>
        </authorList>
    </citation>
    <scope>NUCLEOTIDE SEQUENCE</scope>
    <source>
        <strain evidence="3">YmmD45</strain>
    </source>
</reference>
<accession>A0A152XSC2</accession>
<reference evidence="2" key="3">
    <citation type="submission" date="2020-03" db="EMBL/GenBank/DDBJ databases">
        <authorList>
            <consortium name="NCBI Pathogen Detection Project"/>
        </authorList>
    </citation>
    <scope>NUCLEOTIDE SEQUENCE</scope>
    <source>
        <strain evidence="2">AMC_487</strain>
    </source>
</reference>
<dbReference type="Gene3D" id="3.40.1580.10">
    <property type="entry name" value="SMI1/KNR4-like"/>
    <property type="match status" value="1"/>
</dbReference>
<feature type="domain" description="Knr4/Smi1-like" evidence="1">
    <location>
        <begin position="28"/>
        <end position="146"/>
    </location>
</feature>
<dbReference type="Proteomes" id="UP000845800">
    <property type="component" value="Unassembled WGS sequence"/>
</dbReference>
<dbReference type="RefSeq" id="WP_000413852.1">
    <property type="nucleotide sequence ID" value="NZ_AP019538.1"/>
</dbReference>
<evidence type="ECO:0000259" key="1">
    <source>
        <dbReference type="Pfam" id="PF09346"/>
    </source>
</evidence>
<dbReference type="SUPFAM" id="SSF160631">
    <property type="entry name" value="SMI1/KNR4-like"/>
    <property type="match status" value="1"/>
</dbReference>
<dbReference type="EMBL" id="JASMQD010000001">
    <property type="protein sequence ID" value="MDK2693319.1"/>
    <property type="molecule type" value="Genomic_DNA"/>
</dbReference>
<proteinExistence type="predicted"/>
<sequence>MEKMFQILETAWPAVKTTGLTGCVTAPETEDNLLLFEDKYATHIPKDYRQLLSHFGACHFVDPQIYTLKDLDRYYPLFLQQWEDYKKEYPLLNNIDPFPVGSFGDGSVAFLDRNSLKIYILIHDFGIFSDDVGDFPCELCFENFGELVEMQVEIILYLQQCGVS</sequence>
<dbReference type="AlphaFoldDB" id="A0A152XSC2"/>
<evidence type="ECO:0000313" key="4">
    <source>
        <dbReference type="EMBL" id="RRL48879.1"/>
    </source>
</evidence>
<dbReference type="Proteomes" id="UP001223829">
    <property type="component" value="Unassembled WGS sequence"/>
</dbReference>
<dbReference type="InterPro" id="IPR037883">
    <property type="entry name" value="Knr4/Smi1-like_sf"/>
</dbReference>
<dbReference type="Proteomes" id="UP000272662">
    <property type="component" value="Unassembled WGS sequence"/>
</dbReference>
<evidence type="ECO:0000313" key="2">
    <source>
        <dbReference type="EMBL" id="HAI5330569.1"/>
    </source>
</evidence>
<comment type="caution">
    <text evidence="4">The sequence shown here is derived from an EMBL/GenBank/DDBJ whole genome shotgun (WGS) entry which is preliminary data.</text>
</comment>
<evidence type="ECO:0000313" key="5">
    <source>
        <dbReference type="Proteomes" id="UP000272662"/>
    </source>
</evidence>
<reference evidence="4 5" key="2">
    <citation type="submission" date="2018-11" db="EMBL/GenBank/DDBJ databases">
        <title>E. coli isolates of the female bladder.</title>
        <authorList>
            <person name="Garretto A."/>
            <person name="Miller-Ensminger T."/>
            <person name="Wolfe A.J."/>
            <person name="Putonti C."/>
        </authorList>
    </citation>
    <scope>NUCLEOTIDE SEQUENCE [LARGE SCALE GENOMIC DNA]</scope>
    <source>
        <strain evidence="4 5">UMB1727</strain>
    </source>
</reference>
<name>A0A152XSC2_ECOLX</name>
<protein>
    <submittedName>
        <fullName evidence="4">SMI1/KNR4 family protein</fullName>
    </submittedName>
</protein>
<organism evidence="4 5">
    <name type="scientific">Escherichia coli</name>
    <dbReference type="NCBI Taxonomy" id="562"/>
    <lineage>
        <taxon>Bacteria</taxon>
        <taxon>Pseudomonadati</taxon>
        <taxon>Pseudomonadota</taxon>
        <taxon>Gammaproteobacteria</taxon>
        <taxon>Enterobacterales</taxon>
        <taxon>Enterobacteriaceae</taxon>
        <taxon>Escherichia</taxon>
    </lineage>
</organism>